<evidence type="ECO:0000313" key="2">
    <source>
        <dbReference type="Proteomes" id="UP000681720"/>
    </source>
</evidence>
<feature type="non-terminal residue" evidence="1">
    <location>
        <position position="100"/>
    </location>
</feature>
<proteinExistence type="predicted"/>
<name>A0A8S3JCM4_9BILA</name>
<sequence>MLLNNSIFTILDKLWLQCQFHDDEQTSIKKPDELGITRNDFAPRKNEAVDVLDRIQGSMFGLTVGDALGAHVEFRPYSFMVSNPVKDLEGGGTWGLQPGQ</sequence>
<dbReference type="EMBL" id="CAJOBJ010358837">
    <property type="protein sequence ID" value="CAF5216599.1"/>
    <property type="molecule type" value="Genomic_DNA"/>
</dbReference>
<gene>
    <name evidence="1" type="ORF">GIL414_LOCUS81963</name>
</gene>
<protein>
    <submittedName>
        <fullName evidence="1">Uncharacterized protein</fullName>
    </submittedName>
</protein>
<comment type="caution">
    <text evidence="1">The sequence shown here is derived from an EMBL/GenBank/DDBJ whole genome shotgun (WGS) entry which is preliminary data.</text>
</comment>
<dbReference type="SUPFAM" id="SSF101478">
    <property type="entry name" value="ADP-ribosylglycohydrolase"/>
    <property type="match status" value="1"/>
</dbReference>
<dbReference type="InterPro" id="IPR036705">
    <property type="entry name" value="Ribosyl_crysJ1_sf"/>
</dbReference>
<reference evidence="1" key="1">
    <citation type="submission" date="2021-02" db="EMBL/GenBank/DDBJ databases">
        <authorList>
            <person name="Nowell W R."/>
        </authorList>
    </citation>
    <scope>NUCLEOTIDE SEQUENCE</scope>
</reference>
<evidence type="ECO:0000313" key="1">
    <source>
        <dbReference type="EMBL" id="CAF5216599.1"/>
    </source>
</evidence>
<dbReference type="AlphaFoldDB" id="A0A8S3JCM4"/>
<organism evidence="1 2">
    <name type="scientific">Rotaria magnacalcarata</name>
    <dbReference type="NCBI Taxonomy" id="392030"/>
    <lineage>
        <taxon>Eukaryota</taxon>
        <taxon>Metazoa</taxon>
        <taxon>Spiralia</taxon>
        <taxon>Gnathifera</taxon>
        <taxon>Rotifera</taxon>
        <taxon>Eurotatoria</taxon>
        <taxon>Bdelloidea</taxon>
        <taxon>Philodinida</taxon>
        <taxon>Philodinidae</taxon>
        <taxon>Rotaria</taxon>
    </lineage>
</organism>
<accession>A0A8S3JCM4</accession>
<dbReference type="Proteomes" id="UP000681720">
    <property type="component" value="Unassembled WGS sequence"/>
</dbReference>
<dbReference type="Gene3D" id="1.10.4080.10">
    <property type="entry name" value="ADP-ribosylation/Crystallin J1"/>
    <property type="match status" value="1"/>
</dbReference>